<dbReference type="EMBL" id="JAERQG010000001">
    <property type="protein sequence ID" value="MBL0764166.1"/>
    <property type="molecule type" value="Genomic_DNA"/>
</dbReference>
<dbReference type="AlphaFoldDB" id="A0A937DIG9"/>
<feature type="transmembrane region" description="Helical" evidence="1">
    <location>
        <begin position="12"/>
        <end position="37"/>
    </location>
</feature>
<reference evidence="2" key="1">
    <citation type="submission" date="2021-01" db="EMBL/GenBank/DDBJ databases">
        <title>Marivirga sp. nov., isolated from intertidal surface sediments.</title>
        <authorList>
            <person name="Zhang M."/>
        </authorList>
    </citation>
    <scope>NUCLEOTIDE SEQUENCE</scope>
    <source>
        <strain evidence="2">SM1354</strain>
    </source>
</reference>
<feature type="transmembrane region" description="Helical" evidence="1">
    <location>
        <begin position="173"/>
        <end position="195"/>
    </location>
</feature>
<organism evidence="2 3">
    <name type="scientific">Marivirga atlantica</name>
    <dbReference type="NCBI Taxonomy" id="1548457"/>
    <lineage>
        <taxon>Bacteria</taxon>
        <taxon>Pseudomonadati</taxon>
        <taxon>Bacteroidota</taxon>
        <taxon>Cytophagia</taxon>
        <taxon>Cytophagales</taxon>
        <taxon>Marivirgaceae</taxon>
        <taxon>Marivirga</taxon>
    </lineage>
</organism>
<name>A0A937DIG9_9BACT</name>
<dbReference type="RefSeq" id="WP_201917487.1">
    <property type="nucleotide sequence ID" value="NZ_JAERQG010000001.1"/>
</dbReference>
<feature type="transmembrane region" description="Helical" evidence="1">
    <location>
        <begin position="128"/>
        <end position="149"/>
    </location>
</feature>
<evidence type="ECO:0000313" key="2">
    <source>
        <dbReference type="EMBL" id="MBL0764166.1"/>
    </source>
</evidence>
<dbReference type="Pfam" id="PF11188">
    <property type="entry name" value="DUF2975"/>
    <property type="match status" value="1"/>
</dbReference>
<sequence length="213" mass="24742">MKKHPLVLKSLVFLSKLTLILLGIVILYVIGSFIFAISGEGELISTYPVDITFENAELKHYTSYDFIRSKGYIKFSSEHWSYYLLKIIDSILKIGLIFWATLIAHRLFKRVEAGEIFSARNVKKLQQLSLLVFFVFLYEIIEYAVYALYIKAHSANDTQVIQPYLWKDADKQVLGYLIPDLNFSILIISLILWVISEVFRKGHYLETENKAFI</sequence>
<keyword evidence="3" id="KW-1185">Reference proteome</keyword>
<keyword evidence="1" id="KW-1133">Transmembrane helix</keyword>
<proteinExistence type="predicted"/>
<feature type="transmembrane region" description="Helical" evidence="1">
    <location>
        <begin position="90"/>
        <end position="108"/>
    </location>
</feature>
<dbReference type="InterPro" id="IPR021354">
    <property type="entry name" value="DUF2975"/>
</dbReference>
<evidence type="ECO:0000313" key="3">
    <source>
        <dbReference type="Proteomes" id="UP000642920"/>
    </source>
</evidence>
<keyword evidence="1" id="KW-0472">Membrane</keyword>
<protein>
    <submittedName>
        <fullName evidence="2">DUF2975 domain-containing protein</fullName>
    </submittedName>
</protein>
<evidence type="ECO:0000256" key="1">
    <source>
        <dbReference type="SAM" id="Phobius"/>
    </source>
</evidence>
<comment type="caution">
    <text evidence="2">The sequence shown here is derived from an EMBL/GenBank/DDBJ whole genome shotgun (WGS) entry which is preliminary data.</text>
</comment>
<gene>
    <name evidence="2" type="ORF">JKP34_02810</name>
</gene>
<dbReference type="Proteomes" id="UP000642920">
    <property type="component" value="Unassembled WGS sequence"/>
</dbReference>
<keyword evidence="1" id="KW-0812">Transmembrane</keyword>
<accession>A0A937DIG9</accession>